<dbReference type="WBParaSite" id="nRc.2.0.1.t26868-RA">
    <property type="protein sequence ID" value="nRc.2.0.1.t26868-RA"/>
    <property type="gene ID" value="nRc.2.0.1.g26868"/>
</dbReference>
<name>A0A915JL81_ROMCU</name>
<evidence type="ECO:0000313" key="1">
    <source>
        <dbReference type="Proteomes" id="UP000887565"/>
    </source>
</evidence>
<proteinExistence type="predicted"/>
<keyword evidence="1" id="KW-1185">Reference proteome</keyword>
<dbReference type="Proteomes" id="UP000887565">
    <property type="component" value="Unplaced"/>
</dbReference>
<reference evidence="2" key="1">
    <citation type="submission" date="2022-11" db="UniProtKB">
        <authorList>
            <consortium name="WormBaseParasite"/>
        </authorList>
    </citation>
    <scope>IDENTIFICATION</scope>
</reference>
<dbReference type="Gene3D" id="1.10.10.60">
    <property type="entry name" value="Homeodomain-like"/>
    <property type="match status" value="1"/>
</dbReference>
<dbReference type="AlphaFoldDB" id="A0A915JL81"/>
<organism evidence="1 2">
    <name type="scientific">Romanomermis culicivorax</name>
    <name type="common">Nematode worm</name>
    <dbReference type="NCBI Taxonomy" id="13658"/>
    <lineage>
        <taxon>Eukaryota</taxon>
        <taxon>Metazoa</taxon>
        <taxon>Ecdysozoa</taxon>
        <taxon>Nematoda</taxon>
        <taxon>Enoplea</taxon>
        <taxon>Dorylaimia</taxon>
        <taxon>Mermithida</taxon>
        <taxon>Mermithoidea</taxon>
        <taxon>Mermithidae</taxon>
        <taxon>Romanomermis</taxon>
    </lineage>
</organism>
<accession>A0A915JL81</accession>
<protein>
    <submittedName>
        <fullName evidence="2">Uncharacterized protein</fullName>
    </submittedName>
</protein>
<evidence type="ECO:0000313" key="2">
    <source>
        <dbReference type="WBParaSite" id="nRc.2.0.1.t26868-RA"/>
    </source>
</evidence>
<sequence>MCGLTTKTEAIFVQASLAAFLTESTASLAACFTSSKIPGSIDLFVVYNKYPDVDLTNKKYFIKETVKTG</sequence>